<dbReference type="Pfam" id="PF01844">
    <property type="entry name" value="HNH"/>
    <property type="match status" value="1"/>
</dbReference>
<sequence length="331" mass="38824">MKTMVTQKQIIKHFNLSRDTLVTMEKEGLPFYKISTRDKGYDIEQVREWLKSIRKDIDSMEIGKIYDNSEIAKHFKCGNMGGMRRSKKTNTLVLFSDHTKGIYDDRWDKDILFYTGMGQEGHQTLDGNQNKTLYESNENGVSIYLFEAFRPGEHIFMGQVKLIEEPFQEIQEDTQGKDRKVWVFPIRLLKDNVILSNKLVRSKQEKEQKEARKLDYQELKERAKKAAPVSNKRYTKNETYQRNEFVAEYSKRRANGICELCEQKAPFEDKKGNPYLESHHVNWLSEGGEDTIYNTVGVCANCHRRLHVLNGENDVTKLKVKLEQYKNEDND</sequence>
<feature type="domain" description="HNH nuclease" evidence="2">
    <location>
        <begin position="245"/>
        <end position="304"/>
    </location>
</feature>
<dbReference type="Proteomes" id="UP000222851">
    <property type="component" value="Unassembled WGS sequence"/>
</dbReference>
<keyword evidence="3" id="KW-0378">Hydrolase</keyword>
<proteinExistence type="predicted"/>
<dbReference type="Pfam" id="PF26348">
    <property type="entry name" value="SRA_ScoMcrA"/>
    <property type="match status" value="1"/>
</dbReference>
<dbReference type="InterPro" id="IPR003615">
    <property type="entry name" value="HNH_nuc"/>
</dbReference>
<dbReference type="GO" id="GO:0008270">
    <property type="term" value="F:zinc ion binding"/>
    <property type="evidence" value="ECO:0007669"/>
    <property type="project" value="InterPro"/>
</dbReference>
<dbReference type="Gene3D" id="1.10.30.50">
    <property type="match status" value="1"/>
</dbReference>
<dbReference type="SUPFAM" id="SSF46955">
    <property type="entry name" value="Putative DNA-binding domain"/>
    <property type="match status" value="1"/>
</dbReference>
<dbReference type="InterPro" id="IPR002711">
    <property type="entry name" value="HNH"/>
</dbReference>
<organism evidence="3 4">
    <name type="scientific">Bacillus anthracis</name>
    <name type="common">anthrax bacterium</name>
    <dbReference type="NCBI Taxonomy" id="1392"/>
    <lineage>
        <taxon>Bacteria</taxon>
        <taxon>Bacillati</taxon>
        <taxon>Bacillota</taxon>
        <taxon>Bacilli</taxon>
        <taxon>Bacillales</taxon>
        <taxon>Bacillaceae</taxon>
        <taxon>Bacillus</taxon>
        <taxon>Bacillus cereus group</taxon>
    </lineage>
</organism>
<keyword evidence="3" id="KW-0255">Endonuclease</keyword>
<dbReference type="InterPro" id="IPR009061">
    <property type="entry name" value="DNA-bd_dom_put_sf"/>
</dbReference>
<evidence type="ECO:0000256" key="1">
    <source>
        <dbReference type="SAM" id="Coils"/>
    </source>
</evidence>
<feature type="coiled-coil region" evidence="1">
    <location>
        <begin position="192"/>
        <end position="226"/>
    </location>
</feature>
<comment type="caution">
    <text evidence="3">The sequence shown here is derived from an EMBL/GenBank/DDBJ whole genome shotgun (WGS) entry which is preliminary data.</text>
</comment>
<dbReference type="GO" id="GO:0003676">
    <property type="term" value="F:nucleic acid binding"/>
    <property type="evidence" value="ECO:0007669"/>
    <property type="project" value="InterPro"/>
</dbReference>
<reference evidence="3 4" key="1">
    <citation type="submission" date="2017-09" db="EMBL/GenBank/DDBJ databases">
        <title>Large-scale bioinformatics analysis of Bacillus genomes uncovers conserved roles of natural products in bacterial physiology.</title>
        <authorList>
            <consortium name="Agbiome Team Llc"/>
            <person name="Bleich R.M."/>
            <person name="Grubbs K.J."/>
            <person name="Santa Maria K.C."/>
            <person name="Allen S.E."/>
            <person name="Farag S."/>
            <person name="Shank E.A."/>
            <person name="Bowers A."/>
        </authorList>
    </citation>
    <scope>NUCLEOTIDE SEQUENCE [LARGE SCALE GENOMIC DNA]</scope>
    <source>
        <strain evidence="3 4">AFS081271</strain>
    </source>
</reference>
<dbReference type="InterPro" id="IPR058712">
    <property type="entry name" value="SRA_ScoMcrA"/>
</dbReference>
<gene>
    <name evidence="3" type="ORF">COJ30_12990</name>
</gene>
<name>A0A2B0XSY7_BACAN</name>
<evidence type="ECO:0000313" key="3">
    <source>
        <dbReference type="EMBL" id="PFL68883.1"/>
    </source>
</evidence>
<dbReference type="EMBL" id="NUXH01000048">
    <property type="protein sequence ID" value="PFL68883.1"/>
    <property type="molecule type" value="Genomic_DNA"/>
</dbReference>
<dbReference type="RefSeq" id="WP_098555961.1">
    <property type="nucleotide sequence ID" value="NZ_NUXH01000048.1"/>
</dbReference>
<protein>
    <submittedName>
        <fullName evidence="3">Restriction endonuclease</fullName>
    </submittedName>
</protein>
<keyword evidence="1" id="KW-0175">Coiled coil</keyword>
<dbReference type="CDD" id="cd00085">
    <property type="entry name" value="HNHc"/>
    <property type="match status" value="1"/>
</dbReference>
<dbReference type="AlphaFoldDB" id="A0A2B0XSY7"/>
<evidence type="ECO:0000259" key="2">
    <source>
        <dbReference type="SMART" id="SM00507"/>
    </source>
</evidence>
<evidence type="ECO:0000313" key="4">
    <source>
        <dbReference type="Proteomes" id="UP000222851"/>
    </source>
</evidence>
<dbReference type="SMART" id="SM00507">
    <property type="entry name" value="HNHc"/>
    <property type="match status" value="1"/>
</dbReference>
<keyword evidence="3" id="KW-0540">Nuclease</keyword>
<dbReference type="GO" id="GO:0004519">
    <property type="term" value="F:endonuclease activity"/>
    <property type="evidence" value="ECO:0007669"/>
    <property type="project" value="UniProtKB-KW"/>
</dbReference>
<accession>A0A2B0XSY7</accession>